<comment type="similarity">
    <text evidence="1 7">Belongs to the peptidase M3 family.</text>
</comment>
<keyword evidence="5 7" id="KW-0862">Zinc</keyword>
<evidence type="ECO:0000313" key="10">
    <source>
        <dbReference type="EMBL" id="PFH31060.1"/>
    </source>
</evidence>
<dbReference type="InterPro" id="IPR024079">
    <property type="entry name" value="MetalloPept_cat_dom_sf"/>
</dbReference>
<dbReference type="InterPro" id="IPR001567">
    <property type="entry name" value="Pept_M3A_M3B_dom"/>
</dbReference>
<dbReference type="GO" id="GO:0006518">
    <property type="term" value="P:peptide metabolic process"/>
    <property type="evidence" value="ECO:0007669"/>
    <property type="project" value="TreeGrafter"/>
</dbReference>
<accession>A0A2A9M6M0</accession>
<dbReference type="PANTHER" id="PTHR11804:SF79">
    <property type="entry name" value="MITOCHONDRIAL INTERMEDIATE PEPTIDASE"/>
    <property type="match status" value="1"/>
</dbReference>
<feature type="region of interest" description="Disordered" evidence="8">
    <location>
        <begin position="643"/>
        <end position="667"/>
    </location>
</feature>
<keyword evidence="2 7" id="KW-0645">Protease</keyword>
<dbReference type="VEuPathDB" id="ToxoDB:BESB_032570"/>
<dbReference type="GeneID" id="40308239"/>
<dbReference type="InterPro" id="IPR024077">
    <property type="entry name" value="Neurolysin/TOP_dom2"/>
</dbReference>
<evidence type="ECO:0000256" key="2">
    <source>
        <dbReference type="ARBA" id="ARBA00022670"/>
    </source>
</evidence>
<dbReference type="PANTHER" id="PTHR11804">
    <property type="entry name" value="PROTEASE M3 THIMET OLIGOPEPTIDASE-RELATED"/>
    <property type="match status" value="1"/>
</dbReference>
<dbReference type="Gene3D" id="1.10.1370.10">
    <property type="entry name" value="Neurolysin, domain 3"/>
    <property type="match status" value="2"/>
</dbReference>
<feature type="compositionally biased region" description="Low complexity" evidence="8">
    <location>
        <begin position="177"/>
        <end position="203"/>
    </location>
</feature>
<evidence type="ECO:0000256" key="7">
    <source>
        <dbReference type="RuleBase" id="RU003435"/>
    </source>
</evidence>
<evidence type="ECO:0000256" key="5">
    <source>
        <dbReference type="ARBA" id="ARBA00022833"/>
    </source>
</evidence>
<name>A0A2A9M6M0_BESBE</name>
<dbReference type="EMBL" id="NWUJ01000017">
    <property type="protein sequence ID" value="PFH31060.1"/>
    <property type="molecule type" value="Genomic_DNA"/>
</dbReference>
<evidence type="ECO:0000256" key="3">
    <source>
        <dbReference type="ARBA" id="ARBA00022723"/>
    </source>
</evidence>
<gene>
    <name evidence="10" type="ORF">BESB_032570</name>
</gene>
<evidence type="ECO:0000256" key="4">
    <source>
        <dbReference type="ARBA" id="ARBA00022801"/>
    </source>
</evidence>
<dbReference type="GO" id="GO:0004222">
    <property type="term" value="F:metalloendopeptidase activity"/>
    <property type="evidence" value="ECO:0007669"/>
    <property type="project" value="InterPro"/>
</dbReference>
<protein>
    <submittedName>
        <fullName evidence="10">Peptidase family M3 protein</fullName>
    </submittedName>
</protein>
<evidence type="ECO:0000313" key="11">
    <source>
        <dbReference type="Proteomes" id="UP000224006"/>
    </source>
</evidence>
<feature type="domain" description="Peptidase M3A/M3B catalytic" evidence="9">
    <location>
        <begin position="674"/>
        <end position="874"/>
    </location>
</feature>
<dbReference type="STRING" id="94643.A0A2A9M6M0"/>
<evidence type="ECO:0000256" key="8">
    <source>
        <dbReference type="SAM" id="MobiDB-lite"/>
    </source>
</evidence>
<comment type="caution">
    <text evidence="10">The sequence shown here is derived from an EMBL/GenBank/DDBJ whole genome shotgun (WGS) entry which is preliminary data.</text>
</comment>
<evidence type="ECO:0000256" key="6">
    <source>
        <dbReference type="ARBA" id="ARBA00023049"/>
    </source>
</evidence>
<dbReference type="KEGG" id="bbes:BESB_032570"/>
<dbReference type="OrthoDB" id="331867at2759"/>
<evidence type="ECO:0000259" key="9">
    <source>
        <dbReference type="Pfam" id="PF01432"/>
    </source>
</evidence>
<keyword evidence="4 7" id="KW-0378">Hydrolase</keyword>
<evidence type="ECO:0000256" key="1">
    <source>
        <dbReference type="ARBA" id="ARBA00006040"/>
    </source>
</evidence>
<dbReference type="AlphaFoldDB" id="A0A2A9M6M0"/>
<feature type="domain" description="Peptidase M3A/M3B catalytic" evidence="9">
    <location>
        <begin position="450"/>
        <end position="630"/>
    </location>
</feature>
<dbReference type="GO" id="GO:0046872">
    <property type="term" value="F:metal ion binding"/>
    <property type="evidence" value="ECO:0007669"/>
    <property type="project" value="UniProtKB-UniRule"/>
</dbReference>
<feature type="compositionally biased region" description="Low complexity" evidence="8">
    <location>
        <begin position="643"/>
        <end position="656"/>
    </location>
</feature>
<reference evidence="10 11" key="1">
    <citation type="submission" date="2017-09" db="EMBL/GenBank/DDBJ databases">
        <title>Genome sequencing of Besnoitia besnoiti strain Bb-Ger1.</title>
        <authorList>
            <person name="Schares G."/>
            <person name="Venepally P."/>
            <person name="Lorenzi H.A."/>
        </authorList>
    </citation>
    <scope>NUCLEOTIDE SEQUENCE [LARGE SCALE GENOMIC DNA]</scope>
    <source>
        <strain evidence="10 11">Bb-Ger1</strain>
    </source>
</reference>
<keyword evidence="6 7" id="KW-0482">Metalloprotease</keyword>
<feature type="region of interest" description="Disordered" evidence="8">
    <location>
        <begin position="293"/>
        <end position="313"/>
    </location>
</feature>
<feature type="region of interest" description="Disordered" evidence="8">
    <location>
        <begin position="177"/>
        <end position="217"/>
    </location>
</feature>
<dbReference type="Proteomes" id="UP000224006">
    <property type="component" value="Unassembled WGS sequence"/>
</dbReference>
<comment type="cofactor">
    <cofactor evidence="7">
        <name>Zn(2+)</name>
        <dbReference type="ChEBI" id="CHEBI:29105"/>
    </cofactor>
    <text evidence="7">Binds 1 zinc ion.</text>
</comment>
<dbReference type="InterPro" id="IPR045090">
    <property type="entry name" value="Pept_M3A_M3B"/>
</dbReference>
<dbReference type="GO" id="GO:0005739">
    <property type="term" value="C:mitochondrion"/>
    <property type="evidence" value="ECO:0007669"/>
    <property type="project" value="TreeGrafter"/>
</dbReference>
<proteinExistence type="inferred from homology"/>
<sequence length="1047" mass="113547">MHASGRYILSRRRRHRSGCLVSVVHHVPSHSARSSNSCVSTPSLPQSCTHVLLQSPSRLSSLFLLPSHLHSPSSSRFATPVGERLFISLRRRSSATISWPYPNSSLSFCSLSSARHGVFSFLSSLTPKAKRASGLGSGEGEGPGILALPGVHTPEELVRLGQRAVADCEALLATGATPTSAEAEATTEQNSASSLESASLSVSKEAPPSDSADGALAGSWEDARRAVQALDAVSNTLCKVADGAELLRQVHPDAKWKQAGAQVVGDVQEFMSRVNVNNKVYERLQRLAEELGPDLAQPAASEARPQAGGEGAMPSTAACAVETVAGARLTQEEAVVFRSMREAMEQQGVFLERDAKDRYLSLMAEEAALAAEIAQHQEEPQHREGLWLPVRALLASGLRAELLEHSQHSERDRDSLFSPFRQRGGFRRGGRDGELHVTVVAESELAHAVLRESRDPALRRDVYTLQKKRNRNDQMIEAHLFRLLGLRQELAKLRGYESWAAYAQRDGILRTPKNVDAFLSRLLHALQPGVETELRTLSSFGAATGLLQHTPASGNRAGLEAWDIPFLMHAYNAQATDRSPGARVSLPVAELLAGMQALVARLLGLSFVRTPPAKGETWHWSVLRFELHEDPAARAARIFSLSSPESSASPGAPATSGRTPAAPSADFARSPASLRGVLYLDLFARPNKTRLLAQFTVRGSKRLSYAHAQGWRLGGPLWTSSVQELPPPPPAEADAHVARWAGPELRQLPCTALVCSFAPPAGLDMSQREGPDVDRLLQDTHLTASLSRSLLHEFGHVLHSLLSETELQHLSGTRGVVDFAEFPSNLFEHFVAPLVLDKLRAPDACRPREAVCNFAHLSALQLVMHALMDQAFYSYHPEASAPPANASRSPPAHHASAGDAQLAALHAWVDQSYGRHAWLAGAPLEGVTARPIADILGKPHVARFEHIIHYGGSYFCYLLCRVMSSFAWQQALAKDPFNREAGKRLHEVLSRGSVDCSLQPILDLAGPGALSAAQRQHLLQNPHLLPVEPFLQELQAEEALASGLPFP</sequence>
<dbReference type="GO" id="GO:0006508">
    <property type="term" value="P:proteolysis"/>
    <property type="evidence" value="ECO:0007669"/>
    <property type="project" value="UniProtKB-KW"/>
</dbReference>
<keyword evidence="3 7" id="KW-0479">Metal-binding</keyword>
<keyword evidence="11" id="KW-1185">Reference proteome</keyword>
<dbReference type="Gene3D" id="3.40.390.10">
    <property type="entry name" value="Collagenase (Catalytic Domain)"/>
    <property type="match status" value="1"/>
</dbReference>
<dbReference type="Pfam" id="PF01432">
    <property type="entry name" value="Peptidase_M3"/>
    <property type="match status" value="2"/>
</dbReference>
<dbReference type="RefSeq" id="XP_029215069.1">
    <property type="nucleotide sequence ID" value="XM_029361849.1"/>
</dbReference>
<dbReference type="SUPFAM" id="SSF55486">
    <property type="entry name" value="Metalloproteases ('zincins'), catalytic domain"/>
    <property type="match status" value="1"/>
</dbReference>
<organism evidence="10 11">
    <name type="scientific">Besnoitia besnoiti</name>
    <name type="common">Apicomplexan protozoan</name>
    <dbReference type="NCBI Taxonomy" id="94643"/>
    <lineage>
        <taxon>Eukaryota</taxon>
        <taxon>Sar</taxon>
        <taxon>Alveolata</taxon>
        <taxon>Apicomplexa</taxon>
        <taxon>Conoidasida</taxon>
        <taxon>Coccidia</taxon>
        <taxon>Eucoccidiorida</taxon>
        <taxon>Eimeriorina</taxon>
        <taxon>Sarcocystidae</taxon>
        <taxon>Besnoitia</taxon>
    </lineage>
</organism>